<dbReference type="Pfam" id="PF12697">
    <property type="entry name" value="Abhydrolase_6"/>
    <property type="match status" value="1"/>
</dbReference>
<dbReference type="EMBL" id="CAEZUX010000170">
    <property type="protein sequence ID" value="CAB4622384.1"/>
    <property type="molecule type" value="Genomic_DNA"/>
</dbReference>
<dbReference type="AlphaFoldDB" id="A0A6J6IEJ9"/>
<name>A0A6J6IEJ9_9ZZZZ</name>
<reference evidence="3" key="1">
    <citation type="submission" date="2020-05" db="EMBL/GenBank/DDBJ databases">
        <authorList>
            <person name="Chiriac C."/>
            <person name="Salcher M."/>
            <person name="Ghai R."/>
            <person name="Kavagutti S V."/>
        </authorList>
    </citation>
    <scope>NUCLEOTIDE SEQUENCE</scope>
</reference>
<dbReference type="GO" id="GO:0016020">
    <property type="term" value="C:membrane"/>
    <property type="evidence" value="ECO:0007669"/>
    <property type="project" value="TreeGrafter"/>
</dbReference>
<gene>
    <name evidence="3" type="ORF">UFOPK1874_01137</name>
</gene>
<dbReference type="GO" id="GO:0016787">
    <property type="term" value="F:hydrolase activity"/>
    <property type="evidence" value="ECO:0007669"/>
    <property type="project" value="UniProtKB-KW"/>
</dbReference>
<sequence length="230" mass="25377">METVVLVPSLGRPATDFDALCHSLQEEGFRTVALEPRETFPGKPTLHDLAADSISQLDALGVEKFHIIGHAFGNRLSRCITADFNDRILSLTLLAAGGLVEPEEHIWAALSACYDESISDEEHMKNVKMCFFATDNDPTPWRGGWFPEVMKYQRAAVLRTPREDWWGASVERVLVVQALQDAVAPVENGRRYVAESAPHARLVEIDGSSHAMLPEQPVAIATAVIDFLKG</sequence>
<dbReference type="SUPFAM" id="SSF53474">
    <property type="entry name" value="alpha/beta-Hydrolases"/>
    <property type="match status" value="1"/>
</dbReference>
<feature type="domain" description="AB hydrolase-1" evidence="2">
    <location>
        <begin position="4"/>
        <end position="222"/>
    </location>
</feature>
<organism evidence="3">
    <name type="scientific">freshwater metagenome</name>
    <dbReference type="NCBI Taxonomy" id="449393"/>
    <lineage>
        <taxon>unclassified sequences</taxon>
        <taxon>metagenomes</taxon>
        <taxon>ecological metagenomes</taxon>
    </lineage>
</organism>
<evidence type="ECO:0000259" key="2">
    <source>
        <dbReference type="Pfam" id="PF12697"/>
    </source>
</evidence>
<dbReference type="PANTHER" id="PTHR43798">
    <property type="entry name" value="MONOACYLGLYCEROL LIPASE"/>
    <property type="match status" value="1"/>
</dbReference>
<accession>A0A6J6IEJ9</accession>
<dbReference type="PANTHER" id="PTHR43798:SF31">
    <property type="entry name" value="AB HYDROLASE SUPERFAMILY PROTEIN YCLE"/>
    <property type="match status" value="1"/>
</dbReference>
<dbReference type="InterPro" id="IPR029058">
    <property type="entry name" value="AB_hydrolase_fold"/>
</dbReference>
<proteinExistence type="predicted"/>
<dbReference type="Gene3D" id="3.40.50.1820">
    <property type="entry name" value="alpha/beta hydrolase"/>
    <property type="match status" value="1"/>
</dbReference>
<dbReference type="InterPro" id="IPR050266">
    <property type="entry name" value="AB_hydrolase_sf"/>
</dbReference>
<dbReference type="InterPro" id="IPR000073">
    <property type="entry name" value="AB_hydrolase_1"/>
</dbReference>
<keyword evidence="1" id="KW-0378">Hydrolase</keyword>
<evidence type="ECO:0000256" key="1">
    <source>
        <dbReference type="ARBA" id="ARBA00022801"/>
    </source>
</evidence>
<protein>
    <submittedName>
        <fullName evidence="3">Unannotated protein</fullName>
    </submittedName>
</protein>
<evidence type="ECO:0000313" key="3">
    <source>
        <dbReference type="EMBL" id="CAB4622384.1"/>
    </source>
</evidence>